<name>A0A7X9RX99_9BACT</name>
<protein>
    <submittedName>
        <fullName evidence="1">Uncharacterized protein</fullName>
    </submittedName>
</protein>
<accession>A0A7X9RX99</accession>
<gene>
    <name evidence="1" type="ORF">HHU12_20580</name>
</gene>
<keyword evidence="2" id="KW-1185">Reference proteome</keyword>
<dbReference type="RefSeq" id="WP_169658625.1">
    <property type="nucleotide sequence ID" value="NZ_JABANE010000063.1"/>
</dbReference>
<sequence length="181" mass="20516">MSEQLVAPNVIEVELYADEIIKNFNNMYTETGSPVQPVVIDPFVKTDISGIKNIKSGETINVKLAQETVDKLKAKLIYLQVQNLTTNSKDIMGKVAWSKYFDFKDPTDKKLTTIAPNGCIYFEPGDDGEINAKTVKFEEDKDDILISYYVVLKFKLKDENGDVQKYYCIIDPIGQISRDQT</sequence>
<evidence type="ECO:0000313" key="2">
    <source>
        <dbReference type="Proteomes" id="UP000576082"/>
    </source>
</evidence>
<dbReference type="EMBL" id="JABANE010000063">
    <property type="protein sequence ID" value="NME70385.1"/>
    <property type="molecule type" value="Genomic_DNA"/>
</dbReference>
<dbReference type="Proteomes" id="UP000576082">
    <property type="component" value="Unassembled WGS sequence"/>
</dbReference>
<organism evidence="1 2">
    <name type="scientific">Flammeovirga aprica JL-4</name>
    <dbReference type="NCBI Taxonomy" id="694437"/>
    <lineage>
        <taxon>Bacteria</taxon>
        <taxon>Pseudomonadati</taxon>
        <taxon>Bacteroidota</taxon>
        <taxon>Cytophagia</taxon>
        <taxon>Cytophagales</taxon>
        <taxon>Flammeovirgaceae</taxon>
        <taxon>Flammeovirga</taxon>
    </lineage>
</organism>
<dbReference type="AlphaFoldDB" id="A0A7X9RX99"/>
<comment type="caution">
    <text evidence="1">The sequence shown here is derived from an EMBL/GenBank/DDBJ whole genome shotgun (WGS) entry which is preliminary data.</text>
</comment>
<evidence type="ECO:0000313" key="1">
    <source>
        <dbReference type="EMBL" id="NME70385.1"/>
    </source>
</evidence>
<reference evidence="1 2" key="1">
    <citation type="submission" date="2020-04" db="EMBL/GenBank/DDBJ databases">
        <title>Flammeovirga sp. SR4, a novel species isolated from seawater.</title>
        <authorList>
            <person name="Wang X."/>
        </authorList>
    </citation>
    <scope>NUCLEOTIDE SEQUENCE [LARGE SCALE GENOMIC DNA]</scope>
    <source>
        <strain evidence="1 2">ATCC 23126</strain>
    </source>
</reference>
<proteinExistence type="predicted"/>